<proteinExistence type="predicted"/>
<dbReference type="GeneID" id="29126536"/>
<dbReference type="KEGG" id="vg:29126536"/>
<reference evidence="3" key="1">
    <citation type="submission" date="2016-03" db="EMBL/GenBank/DDBJ databases">
        <authorList>
            <person name="Ploux O."/>
        </authorList>
    </citation>
    <scope>NUCLEOTIDE SEQUENCE [LARGE SCALE GENOMIC DNA]</scope>
</reference>
<name>A0A142K9N5_9CAUD</name>
<evidence type="ECO:0000256" key="1">
    <source>
        <dbReference type="SAM" id="MobiDB-lite"/>
    </source>
</evidence>
<gene>
    <name evidence="2" type="primary">73</name>
    <name evidence="2" type="ORF">SEA_YEEZY_73</name>
</gene>
<feature type="compositionally biased region" description="Basic and acidic residues" evidence="1">
    <location>
        <begin position="128"/>
        <end position="139"/>
    </location>
</feature>
<dbReference type="RefSeq" id="YP_009304402.1">
    <property type="nucleotide sequence ID" value="NC_031269.1"/>
</dbReference>
<keyword evidence="3" id="KW-1185">Reference proteome</keyword>
<sequence length="326" mass="36648">MEKIWLATKYYLDSKLAGCSAATERLFTRLIAWCGDNETAGVLPLHPHIAVGLPRALPQVRDLVSRGVLIPICADSAQKPQQHPCRNRNNICAETVPGNCADCVTESAREIVTGYRMNGWGNWNHQADELAKRKRSDRERKRRERERKAAESRDKSRDVTLTDEDEDRDIDKDVRKDDDLRNVGARESSSSFADGVPIPAEPPREIETVRPVRAEPSSAARTVVRQELGNNGYPRGTLDRLANAVTKLARQQLPDDVIRESLREWERRKGAKPEWLESIAGDVVQARRSRATPNSVTKPSKLRGIAEIAAQARAEEQSHTRREIAQ</sequence>
<evidence type="ECO:0000313" key="2">
    <source>
        <dbReference type="EMBL" id="AMS02818.1"/>
    </source>
</evidence>
<feature type="compositionally biased region" description="Basic and acidic residues" evidence="1">
    <location>
        <begin position="146"/>
        <end position="160"/>
    </location>
</feature>
<organism evidence="2 3">
    <name type="scientific">Gordonia phage Yeezy</name>
    <dbReference type="NCBI Taxonomy" id="1821565"/>
    <lineage>
        <taxon>Viruses</taxon>
        <taxon>Duplodnaviria</taxon>
        <taxon>Heunggongvirae</taxon>
        <taxon>Uroviricota</taxon>
        <taxon>Caudoviricetes</taxon>
        <taxon>Nymbaxtervirinae</taxon>
        <taxon>Baxterfoxvirus</taxon>
        <taxon>Baxterfoxvirus yeezy</taxon>
        <taxon>Baxtervirus yeezy</taxon>
    </lineage>
</organism>
<evidence type="ECO:0000313" key="3">
    <source>
        <dbReference type="Proteomes" id="UP000202604"/>
    </source>
</evidence>
<feature type="region of interest" description="Disordered" evidence="1">
    <location>
        <begin position="179"/>
        <end position="204"/>
    </location>
</feature>
<accession>A0A142K9N5</accession>
<evidence type="ECO:0008006" key="4">
    <source>
        <dbReference type="Google" id="ProtNLM"/>
    </source>
</evidence>
<feature type="region of interest" description="Disordered" evidence="1">
    <location>
        <begin position="128"/>
        <end position="164"/>
    </location>
</feature>
<dbReference type="Proteomes" id="UP000202604">
    <property type="component" value="Segment"/>
</dbReference>
<dbReference type="EMBL" id="KU963249">
    <property type="protein sequence ID" value="AMS02818.1"/>
    <property type="molecule type" value="Genomic_DNA"/>
</dbReference>
<protein>
    <recommendedName>
        <fullName evidence="4">Helix-turn-helix DNA binding domain protein</fullName>
    </recommendedName>
</protein>
<dbReference type="OrthoDB" id="5599at10239"/>